<evidence type="ECO:0000313" key="2">
    <source>
        <dbReference type="EMBL" id="NME71435.1"/>
    </source>
</evidence>
<name>A0A7X9RZA4_9BACT</name>
<dbReference type="Pfam" id="PF12867">
    <property type="entry name" value="DinB_2"/>
    <property type="match status" value="1"/>
</dbReference>
<sequence length="172" mass="20070">MNSKTMLLKQTEDAYQWLNKLVESIPYEKWDQIPENVETNVTWQVGHLIMSFNFHSIMTIRGAQPELYQKFPIREYADLFINAQPSECVGKVEPEVLMEHCKIVQRKSLDIIASLDEADLSEKLEPTKVPHPIADVKFEALDWNIKHTMWHCGQIGVLKRVLDKRYDFGLKV</sequence>
<gene>
    <name evidence="2" type="ORF">HHU12_25945</name>
</gene>
<evidence type="ECO:0000259" key="1">
    <source>
        <dbReference type="Pfam" id="PF12867"/>
    </source>
</evidence>
<dbReference type="InterPro" id="IPR024775">
    <property type="entry name" value="DinB-like"/>
</dbReference>
<comment type="caution">
    <text evidence="2">The sequence shown here is derived from an EMBL/GenBank/DDBJ whole genome shotgun (WGS) entry which is preliminary data.</text>
</comment>
<dbReference type="Gene3D" id="1.20.120.450">
    <property type="entry name" value="dinb family like domain"/>
    <property type="match status" value="1"/>
</dbReference>
<reference evidence="2 3" key="1">
    <citation type="submission" date="2020-04" db="EMBL/GenBank/DDBJ databases">
        <title>Flammeovirga sp. SR4, a novel species isolated from seawater.</title>
        <authorList>
            <person name="Wang X."/>
        </authorList>
    </citation>
    <scope>NUCLEOTIDE SEQUENCE [LARGE SCALE GENOMIC DNA]</scope>
    <source>
        <strain evidence="2 3">ATCC 23126</strain>
    </source>
</reference>
<keyword evidence="3" id="KW-1185">Reference proteome</keyword>
<dbReference type="AlphaFoldDB" id="A0A7X9RZA4"/>
<dbReference type="SUPFAM" id="SSF109854">
    <property type="entry name" value="DinB/YfiT-like putative metalloenzymes"/>
    <property type="match status" value="1"/>
</dbReference>
<accession>A0A7X9RZA4</accession>
<dbReference type="InterPro" id="IPR034660">
    <property type="entry name" value="DinB/YfiT-like"/>
</dbReference>
<dbReference type="EMBL" id="JABANE010000098">
    <property type="protein sequence ID" value="NME71435.1"/>
    <property type="molecule type" value="Genomic_DNA"/>
</dbReference>
<dbReference type="Proteomes" id="UP000576082">
    <property type="component" value="Unassembled WGS sequence"/>
</dbReference>
<protein>
    <submittedName>
        <fullName evidence="2">DinB family protein</fullName>
    </submittedName>
</protein>
<proteinExistence type="predicted"/>
<dbReference type="RefSeq" id="WP_169659650.1">
    <property type="nucleotide sequence ID" value="NZ_JABANE010000098.1"/>
</dbReference>
<organism evidence="2 3">
    <name type="scientific">Flammeovirga aprica JL-4</name>
    <dbReference type="NCBI Taxonomy" id="694437"/>
    <lineage>
        <taxon>Bacteria</taxon>
        <taxon>Pseudomonadati</taxon>
        <taxon>Bacteroidota</taxon>
        <taxon>Cytophagia</taxon>
        <taxon>Cytophagales</taxon>
        <taxon>Flammeovirgaceae</taxon>
        <taxon>Flammeovirga</taxon>
    </lineage>
</organism>
<feature type="domain" description="DinB-like" evidence="1">
    <location>
        <begin position="10"/>
        <end position="155"/>
    </location>
</feature>
<evidence type="ECO:0000313" key="3">
    <source>
        <dbReference type="Proteomes" id="UP000576082"/>
    </source>
</evidence>